<dbReference type="InterPro" id="IPR018044">
    <property type="entry name" value="Peptidase_S11"/>
</dbReference>
<evidence type="ECO:0000256" key="10">
    <source>
        <dbReference type="SAM" id="SignalP"/>
    </source>
</evidence>
<name>A0A7X9UAL3_9ACTN</name>
<proteinExistence type="inferred from homology"/>
<evidence type="ECO:0000256" key="1">
    <source>
        <dbReference type="ARBA" id="ARBA00007164"/>
    </source>
</evidence>
<dbReference type="SUPFAM" id="SSF56601">
    <property type="entry name" value="beta-lactamase/transpeptidase-like"/>
    <property type="match status" value="1"/>
</dbReference>
<evidence type="ECO:0000313" key="13">
    <source>
        <dbReference type="Proteomes" id="UP000546970"/>
    </source>
</evidence>
<evidence type="ECO:0000256" key="9">
    <source>
        <dbReference type="RuleBase" id="RU004016"/>
    </source>
</evidence>
<feature type="active site" description="Proton acceptor" evidence="7">
    <location>
        <position position="76"/>
    </location>
</feature>
<evidence type="ECO:0000256" key="3">
    <source>
        <dbReference type="ARBA" id="ARBA00022801"/>
    </source>
</evidence>
<dbReference type="InterPro" id="IPR012338">
    <property type="entry name" value="Beta-lactam/transpept-like"/>
</dbReference>
<dbReference type="EMBL" id="JABBCP010000001">
    <property type="protein sequence ID" value="NMF54999.1"/>
    <property type="molecule type" value="Genomic_DNA"/>
</dbReference>
<evidence type="ECO:0000256" key="7">
    <source>
        <dbReference type="PIRSR" id="PIRSR618044-1"/>
    </source>
</evidence>
<keyword evidence="5" id="KW-0573">Peptidoglycan synthesis</keyword>
<accession>A0A7X9UAL3</accession>
<dbReference type="Pfam" id="PF00768">
    <property type="entry name" value="Peptidase_S11"/>
    <property type="match status" value="1"/>
</dbReference>
<dbReference type="GO" id="GO:0009002">
    <property type="term" value="F:serine-type D-Ala-D-Ala carboxypeptidase activity"/>
    <property type="evidence" value="ECO:0007669"/>
    <property type="project" value="InterPro"/>
</dbReference>
<dbReference type="PANTHER" id="PTHR21581">
    <property type="entry name" value="D-ALANYL-D-ALANINE CARBOXYPEPTIDASE"/>
    <property type="match status" value="1"/>
</dbReference>
<evidence type="ECO:0000256" key="8">
    <source>
        <dbReference type="PIRSR" id="PIRSR618044-2"/>
    </source>
</evidence>
<evidence type="ECO:0000313" key="12">
    <source>
        <dbReference type="EMBL" id="NMF54999.1"/>
    </source>
</evidence>
<feature type="chain" id="PRO_5030782254" evidence="10">
    <location>
        <begin position="20"/>
        <end position="438"/>
    </location>
</feature>
<keyword evidence="4" id="KW-0133">Cell shape</keyword>
<keyword evidence="12" id="KW-0121">Carboxypeptidase</keyword>
<dbReference type="GO" id="GO:0008360">
    <property type="term" value="P:regulation of cell shape"/>
    <property type="evidence" value="ECO:0007669"/>
    <property type="project" value="UniProtKB-KW"/>
</dbReference>
<evidence type="ECO:0000259" key="11">
    <source>
        <dbReference type="Pfam" id="PF00768"/>
    </source>
</evidence>
<evidence type="ECO:0000256" key="2">
    <source>
        <dbReference type="ARBA" id="ARBA00022729"/>
    </source>
</evidence>
<dbReference type="InterPro" id="IPR001967">
    <property type="entry name" value="Peptidase_S11_N"/>
</dbReference>
<keyword evidence="3" id="KW-0378">Hydrolase</keyword>
<keyword evidence="12" id="KW-0645">Protease</keyword>
<dbReference type="Gene3D" id="3.40.710.10">
    <property type="entry name" value="DD-peptidase/beta-lactamase superfamily"/>
    <property type="match status" value="1"/>
</dbReference>
<dbReference type="GO" id="GO:0009252">
    <property type="term" value="P:peptidoglycan biosynthetic process"/>
    <property type="evidence" value="ECO:0007669"/>
    <property type="project" value="UniProtKB-KW"/>
</dbReference>
<feature type="domain" description="Peptidase S11 D-alanyl-D-alanine carboxypeptidase A N-terminal" evidence="11">
    <location>
        <begin position="39"/>
        <end position="278"/>
    </location>
</feature>
<keyword evidence="2 10" id="KW-0732">Signal</keyword>
<dbReference type="PRINTS" id="PR00725">
    <property type="entry name" value="DADACBPTASE1"/>
</dbReference>
<dbReference type="AlphaFoldDB" id="A0A7X9UAL3"/>
<keyword evidence="6" id="KW-0961">Cell wall biogenesis/degradation</keyword>
<dbReference type="PANTHER" id="PTHR21581:SF6">
    <property type="entry name" value="TRAFFICKING PROTEIN PARTICLE COMPLEX SUBUNIT 12"/>
    <property type="match status" value="1"/>
</dbReference>
<keyword evidence="13" id="KW-1185">Reference proteome</keyword>
<dbReference type="Proteomes" id="UP000546970">
    <property type="component" value="Unassembled WGS sequence"/>
</dbReference>
<dbReference type="GO" id="GO:0006508">
    <property type="term" value="P:proteolysis"/>
    <property type="evidence" value="ECO:0007669"/>
    <property type="project" value="InterPro"/>
</dbReference>
<feature type="signal peptide" evidence="10">
    <location>
        <begin position="1"/>
        <end position="19"/>
    </location>
</feature>
<feature type="active site" evidence="7">
    <location>
        <position position="128"/>
    </location>
</feature>
<protein>
    <submittedName>
        <fullName evidence="12">D-alanyl-D-alanine carboxypeptidase</fullName>
    </submittedName>
</protein>
<gene>
    <name evidence="12" type="ORF">HF320_01440</name>
</gene>
<organism evidence="12 13">
    <name type="scientific">Collinsella acetigenes</name>
    <dbReference type="NCBI Taxonomy" id="2713419"/>
    <lineage>
        <taxon>Bacteria</taxon>
        <taxon>Bacillati</taxon>
        <taxon>Actinomycetota</taxon>
        <taxon>Coriobacteriia</taxon>
        <taxon>Coriobacteriales</taxon>
        <taxon>Coriobacteriaceae</taxon>
        <taxon>Collinsella</taxon>
    </lineage>
</organism>
<reference evidence="12 13" key="1">
    <citation type="submission" date="2020-04" db="EMBL/GenBank/DDBJ databases">
        <title>Collinsella sp. KGMB02528 nov., an anaerobic actinobacterium isolated from human feces.</title>
        <authorList>
            <person name="Han K.-I."/>
            <person name="Eom M.K."/>
            <person name="Kim J.-S."/>
            <person name="Lee K.C."/>
            <person name="Suh M.K."/>
            <person name="Park S.-H."/>
            <person name="Lee J.H."/>
            <person name="Kang S.W."/>
            <person name="Park J.-E."/>
            <person name="Oh B.S."/>
            <person name="Yu S.Y."/>
            <person name="Choi S.-H."/>
            <person name="Lee D.H."/>
            <person name="Yoon H."/>
            <person name="Kim B.-Y."/>
            <person name="Lee J.H."/>
            <person name="Lee J.-S."/>
        </authorList>
    </citation>
    <scope>NUCLEOTIDE SEQUENCE [LARGE SCALE GENOMIC DNA]</scope>
    <source>
        <strain evidence="12 13">KGMB02528</strain>
    </source>
</reference>
<feature type="binding site" evidence="8">
    <location>
        <position position="248"/>
    </location>
    <ligand>
        <name>substrate</name>
    </ligand>
</feature>
<dbReference type="GO" id="GO:0071555">
    <property type="term" value="P:cell wall organization"/>
    <property type="evidence" value="ECO:0007669"/>
    <property type="project" value="UniProtKB-KW"/>
</dbReference>
<evidence type="ECO:0000256" key="5">
    <source>
        <dbReference type="ARBA" id="ARBA00022984"/>
    </source>
</evidence>
<evidence type="ECO:0000256" key="6">
    <source>
        <dbReference type="ARBA" id="ARBA00023316"/>
    </source>
</evidence>
<sequence length="438" mass="46481">MAALLCALCITAMPAVALADQPDTDIVCGTAESERQDAAADRPDISALHAIVVGKDGTVYYERAADEQVKIASITKVMTAIVALDNAPLDTTITVDHAAATVGQSSADLKEGDTMTLETALRALLIPSGNDAGMAIARSVGAIIDPSSDDPYGTFIDAMNKKAQELGMDSKFTNPHGLDFDGWEGDMHSSARDVATMFSYAMRNDDFRALTSSTDNVAHVTGADGTKREITMVERNKILGTNGNIGGKTGGTYEALQCFVGAFSRENGGEIYTVVLGCDGDEVRFADTLTLANWYYDHIVDYPAVTSNMTAADGQLLVARATDSDWTDKTIDVTAEDPTQTAQIFSLAGEVKQKLDLKTLSGDIKRGDDAGTLTLVQDGHTVATVKLVCAQDQAAPNPLEWCLVQLDRLFRLVTGQPQQAESSLVATAPSPLEIDGTK</sequence>
<comment type="caution">
    <text evidence="12">The sequence shown here is derived from an EMBL/GenBank/DDBJ whole genome shotgun (WGS) entry which is preliminary data.</text>
</comment>
<feature type="active site" description="Acyl-ester intermediate" evidence="7">
    <location>
        <position position="73"/>
    </location>
</feature>
<evidence type="ECO:0000256" key="4">
    <source>
        <dbReference type="ARBA" id="ARBA00022960"/>
    </source>
</evidence>
<comment type="similarity">
    <text evidence="1 9">Belongs to the peptidase S11 family.</text>
</comment>